<keyword evidence="6" id="KW-0680">Restriction system</keyword>
<accession>A0A1H3WC87</accession>
<dbReference type="InterPro" id="IPR022749">
    <property type="entry name" value="D12N6_MeTrfase_N"/>
</dbReference>
<dbReference type="Gene3D" id="3.40.50.150">
    <property type="entry name" value="Vaccinia Virus protein VP39"/>
    <property type="match status" value="1"/>
</dbReference>
<dbReference type="RefSeq" id="WP_074671151.1">
    <property type="nucleotide sequence ID" value="NZ_FNQG01000003.1"/>
</dbReference>
<evidence type="ECO:0000313" key="12">
    <source>
        <dbReference type="Proteomes" id="UP000183469"/>
    </source>
</evidence>
<gene>
    <name evidence="11" type="ORF">SAMN05660648_00885</name>
</gene>
<keyword evidence="8" id="KW-0175">Coiled coil</keyword>
<dbReference type="InterPro" id="IPR052916">
    <property type="entry name" value="Type-I_RE_MTase_Subunit"/>
</dbReference>
<reference evidence="11 12" key="1">
    <citation type="submission" date="2016-10" db="EMBL/GenBank/DDBJ databases">
        <authorList>
            <person name="de Groot N.N."/>
        </authorList>
    </citation>
    <scope>NUCLEOTIDE SEQUENCE [LARGE SCALE GENOMIC DNA]</scope>
    <source>
        <strain evidence="11 12">DSM 2872</strain>
    </source>
</reference>
<keyword evidence="5" id="KW-0949">S-adenosyl-L-methionine</keyword>
<evidence type="ECO:0000259" key="9">
    <source>
        <dbReference type="Pfam" id="PF02384"/>
    </source>
</evidence>
<keyword evidence="3" id="KW-0489">Methyltransferase</keyword>
<evidence type="ECO:0000256" key="7">
    <source>
        <dbReference type="ARBA" id="ARBA00047942"/>
    </source>
</evidence>
<name>A0A1H3WC87_SELRU</name>
<dbReference type="PANTHER" id="PTHR42998:SF1">
    <property type="entry name" value="TYPE I RESTRICTION ENZYME HINDI METHYLASE SUBUNIT"/>
    <property type="match status" value="1"/>
</dbReference>
<feature type="domain" description="DNA methylase adenine-specific" evidence="9">
    <location>
        <begin position="156"/>
        <end position="443"/>
    </location>
</feature>
<dbReference type="GO" id="GO:0032259">
    <property type="term" value="P:methylation"/>
    <property type="evidence" value="ECO:0007669"/>
    <property type="project" value="UniProtKB-KW"/>
</dbReference>
<evidence type="ECO:0000313" key="11">
    <source>
        <dbReference type="EMBL" id="SDZ84733.1"/>
    </source>
</evidence>
<dbReference type="CDD" id="cd02440">
    <property type="entry name" value="AdoMet_MTases"/>
    <property type="match status" value="1"/>
</dbReference>
<dbReference type="InterPro" id="IPR029063">
    <property type="entry name" value="SAM-dependent_MTases_sf"/>
</dbReference>
<evidence type="ECO:0000256" key="4">
    <source>
        <dbReference type="ARBA" id="ARBA00022679"/>
    </source>
</evidence>
<evidence type="ECO:0000256" key="2">
    <source>
        <dbReference type="ARBA" id="ARBA00011900"/>
    </source>
</evidence>
<dbReference type="GO" id="GO:0003677">
    <property type="term" value="F:DNA binding"/>
    <property type="evidence" value="ECO:0007669"/>
    <property type="project" value="InterPro"/>
</dbReference>
<evidence type="ECO:0000256" key="3">
    <source>
        <dbReference type="ARBA" id="ARBA00022603"/>
    </source>
</evidence>
<organism evidence="11 12">
    <name type="scientific">Selenomonas ruminantium</name>
    <dbReference type="NCBI Taxonomy" id="971"/>
    <lineage>
        <taxon>Bacteria</taxon>
        <taxon>Bacillati</taxon>
        <taxon>Bacillota</taxon>
        <taxon>Negativicutes</taxon>
        <taxon>Selenomonadales</taxon>
        <taxon>Selenomonadaceae</taxon>
        <taxon>Selenomonas</taxon>
    </lineage>
</organism>
<dbReference type="Pfam" id="PF02384">
    <property type="entry name" value="N6_Mtase"/>
    <property type="match status" value="1"/>
</dbReference>
<dbReference type="PANTHER" id="PTHR42998">
    <property type="entry name" value="TYPE I RESTRICTION ENZYME HINDVIIP M PROTEIN-RELATED"/>
    <property type="match status" value="1"/>
</dbReference>
<dbReference type="Pfam" id="PF12161">
    <property type="entry name" value="HsdM_N"/>
    <property type="match status" value="1"/>
</dbReference>
<evidence type="ECO:0000256" key="6">
    <source>
        <dbReference type="ARBA" id="ARBA00022747"/>
    </source>
</evidence>
<comment type="catalytic activity">
    <reaction evidence="7">
        <text>a 2'-deoxyadenosine in DNA + S-adenosyl-L-methionine = an N(6)-methyl-2'-deoxyadenosine in DNA + S-adenosyl-L-homocysteine + H(+)</text>
        <dbReference type="Rhea" id="RHEA:15197"/>
        <dbReference type="Rhea" id="RHEA-COMP:12418"/>
        <dbReference type="Rhea" id="RHEA-COMP:12419"/>
        <dbReference type="ChEBI" id="CHEBI:15378"/>
        <dbReference type="ChEBI" id="CHEBI:57856"/>
        <dbReference type="ChEBI" id="CHEBI:59789"/>
        <dbReference type="ChEBI" id="CHEBI:90615"/>
        <dbReference type="ChEBI" id="CHEBI:90616"/>
        <dbReference type="EC" id="2.1.1.72"/>
    </reaction>
</comment>
<dbReference type="GO" id="GO:0008170">
    <property type="term" value="F:N-methyltransferase activity"/>
    <property type="evidence" value="ECO:0007669"/>
    <property type="project" value="InterPro"/>
</dbReference>
<dbReference type="Gene3D" id="1.20.1260.30">
    <property type="match status" value="1"/>
</dbReference>
<proteinExistence type="inferred from homology"/>
<dbReference type="PRINTS" id="PR00507">
    <property type="entry name" value="N12N6MTFRASE"/>
</dbReference>
<keyword evidence="4" id="KW-0808">Transferase</keyword>
<evidence type="ECO:0000256" key="5">
    <source>
        <dbReference type="ARBA" id="ARBA00022691"/>
    </source>
</evidence>
<evidence type="ECO:0000256" key="8">
    <source>
        <dbReference type="SAM" id="Coils"/>
    </source>
</evidence>
<dbReference type="InterPro" id="IPR003356">
    <property type="entry name" value="DNA_methylase_A-5"/>
</dbReference>
<dbReference type="GO" id="GO:0009007">
    <property type="term" value="F:site-specific DNA-methyltransferase (adenine-specific) activity"/>
    <property type="evidence" value="ECO:0007669"/>
    <property type="project" value="UniProtKB-EC"/>
</dbReference>
<comment type="similarity">
    <text evidence="1">Belongs to the N(4)/N(6)-methyltransferase family.</text>
</comment>
<evidence type="ECO:0000256" key="1">
    <source>
        <dbReference type="ARBA" id="ARBA00006594"/>
    </source>
</evidence>
<evidence type="ECO:0000259" key="10">
    <source>
        <dbReference type="Pfam" id="PF12161"/>
    </source>
</evidence>
<dbReference type="EC" id="2.1.1.72" evidence="2"/>
<dbReference type="SUPFAM" id="SSF53335">
    <property type="entry name" value="S-adenosyl-L-methionine-dependent methyltransferases"/>
    <property type="match status" value="1"/>
</dbReference>
<dbReference type="GO" id="GO:0009307">
    <property type="term" value="P:DNA restriction-modification system"/>
    <property type="evidence" value="ECO:0007669"/>
    <property type="project" value="UniProtKB-KW"/>
</dbReference>
<dbReference type="InterPro" id="IPR038333">
    <property type="entry name" value="T1MK-like_N_sf"/>
</dbReference>
<dbReference type="AlphaFoldDB" id="A0A1H3WC87"/>
<feature type="coiled-coil region" evidence="8">
    <location>
        <begin position="635"/>
        <end position="662"/>
    </location>
</feature>
<protein>
    <recommendedName>
        <fullName evidence="2">site-specific DNA-methyltransferase (adenine-specific)</fullName>
        <ecNumber evidence="2">2.1.1.72</ecNumber>
    </recommendedName>
</protein>
<dbReference type="Proteomes" id="UP000183469">
    <property type="component" value="Unassembled WGS sequence"/>
</dbReference>
<feature type="domain" description="N6 adenine-specific DNA methyltransferase N-terminal" evidence="10">
    <location>
        <begin position="9"/>
        <end position="147"/>
    </location>
</feature>
<dbReference type="EMBL" id="FNQG01000003">
    <property type="protein sequence ID" value="SDZ84733.1"/>
    <property type="molecule type" value="Genomic_DNA"/>
</dbReference>
<sequence>MTDLELKKLKDDLWHAADVLRSGAHLAANKYGQPILGLIFLRYADILFKQHKQEIEDEYEKLKGGRREKTFIEIATEKCGFYLPEEAYYDFINDAPDDANKAKLVKEAMEAIEMYNPSLMDVLPKDVYEQLVPDEEPELLSRIVRIFKDIPENSTLDIFGEIYEYFLGNFALAEGKDGGTFYTPSTVVRYMVEVLNPEPGGEKKFLDPACGSGGMFVQAARYMHNHNADNDELMNFRCYGVEKEPDTVKLAKMNLRLNNVRGDIIEANSFYADPHNAVGAFDYVMANPPFNVDEVAYDRVKDDVRFNTYGVPRKKSSSSKKKADKKETVPNANYLWIGHFATALNEKGKAALVMANSASDASGSEYDIRKKMIEEGIISQMVTLSSNMFNTVTLPATLWFFDKQKAHSDKKDEILFIDARNVYTQVDRAHRKFSEEQIKNLGIITKLYYGDEDSFKELVREYEGKLTEQVGVLNQHIESLAPCHIIFEVENPATGEKEEQAEDFAWGLDKLDMVLEKPTAELLHGELKKVNKYRKEFARADKWINSRKVKRGQNQEVQTFKDNIANGLELVDGVKYYLNNLLWLKEKFPEGKYRDVIGLCKAAKLDGEDGIIDQDYSLNAGRYVGVTVEDDGMSEEEFKEEMLKLNRELQQLSTDSKKLEDSIVNFMNVMFR</sequence>